<dbReference type="Gene3D" id="3.20.20.70">
    <property type="entry name" value="Aldolase class I"/>
    <property type="match status" value="1"/>
</dbReference>
<keyword evidence="13" id="KW-1185">Reference proteome</keyword>
<dbReference type="eggNOG" id="COG1180">
    <property type="taxonomic scope" value="Bacteria"/>
</dbReference>
<keyword evidence="8" id="KW-0411">Iron-sulfur</keyword>
<dbReference type="SFLD" id="SFLDS00029">
    <property type="entry name" value="Radical_SAM"/>
    <property type="match status" value="1"/>
</dbReference>
<dbReference type="PROSITE" id="PS51379">
    <property type="entry name" value="4FE4S_FER_2"/>
    <property type="match status" value="1"/>
</dbReference>
<dbReference type="AlphaFoldDB" id="H5Y5V1"/>
<evidence type="ECO:0000256" key="1">
    <source>
        <dbReference type="ARBA" id="ARBA00001966"/>
    </source>
</evidence>
<dbReference type="SUPFAM" id="SSF102114">
    <property type="entry name" value="Radical SAM enzymes"/>
    <property type="match status" value="1"/>
</dbReference>
<dbReference type="GO" id="GO:0046872">
    <property type="term" value="F:metal ion binding"/>
    <property type="evidence" value="ECO:0007669"/>
    <property type="project" value="UniProtKB-KW"/>
</dbReference>
<dbReference type="PROSITE" id="PS01087">
    <property type="entry name" value="RADICAL_ACTIVATING"/>
    <property type="match status" value="1"/>
</dbReference>
<dbReference type="SFLD" id="SFLDG01118">
    <property type="entry name" value="activating_enzymes__group_2"/>
    <property type="match status" value="1"/>
</dbReference>
<dbReference type="Pfam" id="PF00037">
    <property type="entry name" value="Fer4"/>
    <property type="match status" value="1"/>
</dbReference>
<keyword evidence="4" id="KW-0949">S-adenosyl-L-methionine</keyword>
<evidence type="ECO:0000256" key="9">
    <source>
        <dbReference type="ARBA" id="ARBA00047365"/>
    </source>
</evidence>
<evidence type="ECO:0000256" key="4">
    <source>
        <dbReference type="ARBA" id="ARBA00022691"/>
    </source>
</evidence>
<dbReference type="InterPro" id="IPR013785">
    <property type="entry name" value="Aldolase_TIM"/>
</dbReference>
<dbReference type="CDD" id="cd01335">
    <property type="entry name" value="Radical_SAM"/>
    <property type="match status" value="1"/>
</dbReference>
<dbReference type="OrthoDB" id="9782387at2"/>
<dbReference type="InterPro" id="IPR001989">
    <property type="entry name" value="Radical_activat_CS"/>
</dbReference>
<evidence type="ECO:0000313" key="12">
    <source>
        <dbReference type="EMBL" id="EHQ90827.1"/>
    </source>
</evidence>
<dbReference type="InterPro" id="IPR040074">
    <property type="entry name" value="BssD/PflA/YjjW"/>
</dbReference>
<evidence type="ECO:0000256" key="8">
    <source>
        <dbReference type="ARBA" id="ARBA00023014"/>
    </source>
</evidence>
<evidence type="ECO:0000256" key="7">
    <source>
        <dbReference type="ARBA" id="ARBA00023004"/>
    </source>
</evidence>
<dbReference type="InterPro" id="IPR012839">
    <property type="entry name" value="Organic_radical_activase"/>
</dbReference>
<dbReference type="PROSITE" id="PS00198">
    <property type="entry name" value="4FE4S_FER_1"/>
    <property type="match status" value="1"/>
</dbReference>
<dbReference type="Proteomes" id="UP000005104">
    <property type="component" value="Chromosome"/>
</dbReference>
<organism evidence="12 13">
    <name type="scientific">Desulfosporosinus youngiae DSM 17734</name>
    <dbReference type="NCBI Taxonomy" id="768710"/>
    <lineage>
        <taxon>Bacteria</taxon>
        <taxon>Bacillati</taxon>
        <taxon>Bacillota</taxon>
        <taxon>Clostridia</taxon>
        <taxon>Eubacteriales</taxon>
        <taxon>Desulfitobacteriaceae</taxon>
        <taxon>Desulfosporosinus</taxon>
    </lineage>
</organism>
<dbReference type="Gene3D" id="3.30.70.20">
    <property type="match status" value="1"/>
</dbReference>
<dbReference type="HOGENOM" id="CLU_058969_0_0_9"/>
<comment type="cofactor">
    <cofactor evidence="1">
        <name>[4Fe-4S] cluster</name>
        <dbReference type="ChEBI" id="CHEBI:49883"/>
    </cofactor>
</comment>
<dbReference type="InterPro" id="IPR007197">
    <property type="entry name" value="rSAM"/>
</dbReference>
<dbReference type="Pfam" id="PF04055">
    <property type="entry name" value="Radical_SAM"/>
    <property type="match status" value="1"/>
</dbReference>
<feature type="domain" description="Radical SAM core" evidence="11">
    <location>
        <begin position="15"/>
        <end position="296"/>
    </location>
</feature>
<comment type="similarity">
    <text evidence="2">Belongs to the organic radical-activating enzymes family.</text>
</comment>
<accession>H5Y5V1</accession>
<dbReference type="InterPro" id="IPR017900">
    <property type="entry name" value="4Fe4S_Fe_S_CS"/>
</dbReference>
<dbReference type="NCBIfam" id="TIGR02494">
    <property type="entry name" value="PFLE_PFLC"/>
    <property type="match status" value="1"/>
</dbReference>
<evidence type="ECO:0000259" key="10">
    <source>
        <dbReference type="PROSITE" id="PS51379"/>
    </source>
</evidence>
<dbReference type="Pfam" id="PF13353">
    <property type="entry name" value="Fer4_12"/>
    <property type="match status" value="1"/>
</dbReference>
<dbReference type="InterPro" id="IPR058240">
    <property type="entry name" value="rSAM_sf"/>
</dbReference>
<dbReference type="PIRSF" id="PIRSF000371">
    <property type="entry name" value="PFL_act_enz"/>
    <property type="match status" value="1"/>
</dbReference>
<keyword evidence="5" id="KW-0479">Metal-binding</keyword>
<keyword evidence="6" id="KW-0560">Oxidoreductase</keyword>
<keyword evidence="3" id="KW-0004">4Fe-4S</keyword>
<dbReference type="EMBL" id="CM001441">
    <property type="protein sequence ID" value="EHQ90827.1"/>
    <property type="molecule type" value="Genomic_DNA"/>
</dbReference>
<dbReference type="InterPro" id="IPR034457">
    <property type="entry name" value="Organic_radical-activating"/>
</dbReference>
<evidence type="ECO:0000259" key="11">
    <source>
        <dbReference type="PROSITE" id="PS51918"/>
    </source>
</evidence>
<feature type="domain" description="4Fe-4S ferredoxin-type" evidence="10">
    <location>
        <begin position="46"/>
        <end position="75"/>
    </location>
</feature>
<evidence type="ECO:0000256" key="2">
    <source>
        <dbReference type="ARBA" id="ARBA00009777"/>
    </source>
</evidence>
<protein>
    <submittedName>
        <fullName evidence="12">Glycyl-radical enzyme activator family protein</fullName>
    </submittedName>
</protein>
<dbReference type="SUPFAM" id="SSF54862">
    <property type="entry name" value="4Fe-4S ferredoxins"/>
    <property type="match status" value="1"/>
</dbReference>
<dbReference type="PANTHER" id="PTHR30352">
    <property type="entry name" value="PYRUVATE FORMATE-LYASE-ACTIVATING ENZYME"/>
    <property type="match status" value="1"/>
</dbReference>
<dbReference type="STRING" id="768710.DesyoDRAFT_3843"/>
<evidence type="ECO:0000256" key="3">
    <source>
        <dbReference type="ARBA" id="ARBA00022485"/>
    </source>
</evidence>
<evidence type="ECO:0000256" key="6">
    <source>
        <dbReference type="ARBA" id="ARBA00023002"/>
    </source>
</evidence>
<dbReference type="PROSITE" id="PS51918">
    <property type="entry name" value="RADICAL_SAM"/>
    <property type="match status" value="1"/>
</dbReference>
<name>H5Y5V1_9FIRM</name>
<dbReference type="SFLD" id="SFLDG01066">
    <property type="entry name" value="organic_radical-activating_enz"/>
    <property type="match status" value="1"/>
</dbReference>
<keyword evidence="7" id="KW-0408">Iron</keyword>
<evidence type="ECO:0000313" key="13">
    <source>
        <dbReference type="Proteomes" id="UP000005104"/>
    </source>
</evidence>
<dbReference type="GO" id="GO:0051539">
    <property type="term" value="F:4 iron, 4 sulfur cluster binding"/>
    <property type="evidence" value="ECO:0007669"/>
    <property type="project" value="UniProtKB-KW"/>
</dbReference>
<dbReference type="InterPro" id="IPR017896">
    <property type="entry name" value="4Fe4S_Fe-S-bd"/>
</dbReference>
<sequence length="301" mass="33942">MLTGRIFNIMKYSIHDGPGIRTTVFFKGCPLKCQWCHNPEGQEFAQELMYRPDKCIGCGRCLEVCPSGAVIFSEEKLVYQRDQCQACGECCKTCCSGVRELVAKSMSVDEVMAEIEKDLIFYDESGGGATFSGGEALMQPDFLLEVLKQCRKKEIHTAVETCGFVKLDTLKTISEFVDLFLYDLKLMDSKKHQDVTGVPNELILTNLRWLAENHPHVIVRLAIIPGINDDEENLQRLGEFTAELKGVTELHCLPYHRAGADKYRRLGLEYCLPDIQPPDDERMKEIAGELEQFGFKVKIGG</sequence>
<comment type="catalytic activity">
    <reaction evidence="9">
        <text>glycyl-[protein] + reduced [flavodoxin] + S-adenosyl-L-methionine = glycin-2-yl radical-[protein] + semiquinone [flavodoxin] + 5'-deoxyadenosine + L-methionine + H(+)</text>
        <dbReference type="Rhea" id="RHEA:61976"/>
        <dbReference type="Rhea" id="RHEA-COMP:10622"/>
        <dbReference type="Rhea" id="RHEA-COMP:14480"/>
        <dbReference type="Rhea" id="RHEA-COMP:15993"/>
        <dbReference type="Rhea" id="RHEA-COMP:15994"/>
        <dbReference type="ChEBI" id="CHEBI:15378"/>
        <dbReference type="ChEBI" id="CHEBI:17319"/>
        <dbReference type="ChEBI" id="CHEBI:29947"/>
        <dbReference type="ChEBI" id="CHEBI:32722"/>
        <dbReference type="ChEBI" id="CHEBI:57618"/>
        <dbReference type="ChEBI" id="CHEBI:57844"/>
        <dbReference type="ChEBI" id="CHEBI:59789"/>
        <dbReference type="ChEBI" id="CHEBI:140311"/>
    </reaction>
</comment>
<dbReference type="GO" id="GO:0016491">
    <property type="term" value="F:oxidoreductase activity"/>
    <property type="evidence" value="ECO:0007669"/>
    <property type="project" value="UniProtKB-KW"/>
</dbReference>
<evidence type="ECO:0000256" key="5">
    <source>
        <dbReference type="ARBA" id="ARBA00022723"/>
    </source>
</evidence>
<reference evidence="12 13" key="1">
    <citation type="submission" date="2011-11" db="EMBL/GenBank/DDBJ databases">
        <title>The Noncontiguous Finished genome of Desulfosporosinus youngiae DSM 17734.</title>
        <authorList>
            <consortium name="US DOE Joint Genome Institute (JGI-PGF)"/>
            <person name="Lucas S."/>
            <person name="Han J."/>
            <person name="Lapidus A."/>
            <person name="Cheng J.-F."/>
            <person name="Goodwin L."/>
            <person name="Pitluck S."/>
            <person name="Peters L."/>
            <person name="Ovchinnikova G."/>
            <person name="Lu M."/>
            <person name="Land M.L."/>
            <person name="Hauser L."/>
            <person name="Pester M."/>
            <person name="Spring S."/>
            <person name="Ollivier B."/>
            <person name="Rattei T."/>
            <person name="Klenk H.-P."/>
            <person name="Wagner M."/>
            <person name="Loy A."/>
            <person name="Woyke T.J."/>
        </authorList>
    </citation>
    <scope>NUCLEOTIDE SEQUENCE [LARGE SCALE GENOMIC DNA]</scope>
    <source>
        <strain evidence="12 13">DSM 17734</strain>
    </source>
</reference>
<dbReference type="PANTHER" id="PTHR30352:SF4">
    <property type="entry name" value="PYRUVATE FORMATE-LYASE 2-ACTIVATING ENZYME"/>
    <property type="match status" value="1"/>
</dbReference>
<proteinExistence type="inferred from homology"/>
<gene>
    <name evidence="12" type="ORF">DesyoDRAFT_3843</name>
</gene>